<comment type="caution">
    <text evidence="1">The sequence shown here is derived from an EMBL/GenBank/DDBJ whole genome shotgun (WGS) entry which is preliminary data.</text>
</comment>
<proteinExistence type="predicted"/>
<dbReference type="Proteomes" id="UP001151760">
    <property type="component" value="Unassembled WGS sequence"/>
</dbReference>
<evidence type="ECO:0000313" key="2">
    <source>
        <dbReference type="Proteomes" id="UP001151760"/>
    </source>
</evidence>
<reference evidence="1" key="2">
    <citation type="submission" date="2022-01" db="EMBL/GenBank/DDBJ databases">
        <authorList>
            <person name="Yamashiro T."/>
            <person name="Shiraishi A."/>
            <person name="Satake H."/>
            <person name="Nakayama K."/>
        </authorList>
    </citation>
    <scope>NUCLEOTIDE SEQUENCE</scope>
</reference>
<gene>
    <name evidence="1" type="ORF">Tco_1082528</name>
</gene>
<keyword evidence="2" id="KW-1185">Reference proteome</keyword>
<reference evidence="1" key="1">
    <citation type="journal article" date="2022" name="Int. J. Mol. Sci.">
        <title>Draft Genome of Tanacetum Coccineum: Genomic Comparison of Closely Related Tanacetum-Family Plants.</title>
        <authorList>
            <person name="Yamashiro T."/>
            <person name="Shiraishi A."/>
            <person name="Nakayama K."/>
            <person name="Satake H."/>
        </authorList>
    </citation>
    <scope>NUCLEOTIDE SEQUENCE</scope>
</reference>
<accession>A0ABQ5I2R5</accession>
<evidence type="ECO:0008006" key="3">
    <source>
        <dbReference type="Google" id="ProtNLM"/>
    </source>
</evidence>
<name>A0ABQ5I2R5_9ASTR</name>
<organism evidence="1 2">
    <name type="scientific">Tanacetum coccineum</name>
    <dbReference type="NCBI Taxonomy" id="301880"/>
    <lineage>
        <taxon>Eukaryota</taxon>
        <taxon>Viridiplantae</taxon>
        <taxon>Streptophyta</taxon>
        <taxon>Embryophyta</taxon>
        <taxon>Tracheophyta</taxon>
        <taxon>Spermatophyta</taxon>
        <taxon>Magnoliopsida</taxon>
        <taxon>eudicotyledons</taxon>
        <taxon>Gunneridae</taxon>
        <taxon>Pentapetalae</taxon>
        <taxon>asterids</taxon>
        <taxon>campanulids</taxon>
        <taxon>Asterales</taxon>
        <taxon>Asteraceae</taxon>
        <taxon>Asteroideae</taxon>
        <taxon>Anthemideae</taxon>
        <taxon>Anthemidinae</taxon>
        <taxon>Tanacetum</taxon>
    </lineage>
</organism>
<evidence type="ECO:0000313" key="1">
    <source>
        <dbReference type="EMBL" id="GJT93683.1"/>
    </source>
</evidence>
<sequence length="127" mass="14586">MELLQGATPIYEGSCRLTFLERQEVWNDCRSYKVRVGSNGNLLWEASVFLGRKKGREDVVKFSTSGSGAIRKLLDVEGIIMEGLNRRQSPWMKLFSEYSFEAKYHLGKANVVVESWSRKKSEAKNEF</sequence>
<dbReference type="EMBL" id="BQNB010020225">
    <property type="protein sequence ID" value="GJT93683.1"/>
    <property type="molecule type" value="Genomic_DNA"/>
</dbReference>
<protein>
    <recommendedName>
        <fullName evidence="3">Reverse transcriptase</fullName>
    </recommendedName>
</protein>